<accession>A0A1Y5HYV5</accession>
<keyword evidence="1" id="KW-0812">Transmembrane</keyword>
<evidence type="ECO:0000313" key="3">
    <source>
        <dbReference type="Proteomes" id="UP000227088"/>
    </source>
</evidence>
<evidence type="ECO:0000313" key="2">
    <source>
        <dbReference type="EMBL" id="OUS41084.1"/>
    </source>
</evidence>
<sequence length="250" mass="27919">MSISILEMVMACLVMGLGIGADVALATFLQANTMGNKRAVLFWIVGVTLTHTLFPMLGYLLAHFSIYNAPMISPVIGLVAFSFIAYFVIDELDIGSEEAGDSNNGQMLVTLGLILTVSWDALWSGPAKSAQVIGWPDYWVWSSFLIVGLVVSVFSIASYFLAKQVNIKIQQPEWMSFNFGKWIQLSVVSYFGLLALLRYTFDVQWLWWKLLMASFVLMAIILHRIAIKNKAIKGINKKGERNINSLIPLR</sequence>
<feature type="transmembrane region" description="Helical" evidence="1">
    <location>
        <begin position="67"/>
        <end position="88"/>
    </location>
</feature>
<proteinExistence type="predicted"/>
<feature type="transmembrane region" description="Helical" evidence="1">
    <location>
        <begin position="6"/>
        <end position="28"/>
    </location>
</feature>
<keyword evidence="1" id="KW-0472">Membrane</keyword>
<name>A0A1Y5HYV5_OLEAN</name>
<feature type="transmembrane region" description="Helical" evidence="1">
    <location>
        <begin position="207"/>
        <end position="227"/>
    </location>
</feature>
<dbReference type="EMBL" id="MABE01000159">
    <property type="protein sequence ID" value="OUS41084.1"/>
    <property type="molecule type" value="Genomic_DNA"/>
</dbReference>
<dbReference type="Proteomes" id="UP000227088">
    <property type="component" value="Unassembled WGS sequence"/>
</dbReference>
<feature type="transmembrane region" description="Helical" evidence="1">
    <location>
        <begin position="108"/>
        <end position="126"/>
    </location>
</feature>
<feature type="transmembrane region" description="Helical" evidence="1">
    <location>
        <begin position="40"/>
        <end position="61"/>
    </location>
</feature>
<protein>
    <recommendedName>
        <fullName evidence="4">Manganese efflux pump MntP</fullName>
    </recommendedName>
</protein>
<keyword evidence="1" id="KW-1133">Transmembrane helix</keyword>
<reference evidence="3" key="1">
    <citation type="journal article" date="2017" name="Proc. Natl. Acad. Sci. U.S.A.">
        <title>Simulation of Deepwater Horizon oil plume reveals substrate specialization within a complex community of hydrocarbon degraders.</title>
        <authorList>
            <person name="Hu P."/>
            <person name="Dubinsky E.A."/>
            <person name="Probst A.J."/>
            <person name="Wang J."/>
            <person name="Sieber C.M.K."/>
            <person name="Tom L.M."/>
            <person name="Gardinali P."/>
            <person name="Banfield J.F."/>
            <person name="Atlas R.M."/>
            <person name="Andersen G.L."/>
        </authorList>
    </citation>
    <scope>NUCLEOTIDE SEQUENCE [LARGE SCALE GENOMIC DNA]</scope>
</reference>
<comment type="caution">
    <text evidence="2">The sequence shown here is derived from an EMBL/GenBank/DDBJ whole genome shotgun (WGS) entry which is preliminary data.</text>
</comment>
<organism evidence="2 3">
    <name type="scientific">Oleispira antarctica</name>
    <dbReference type="NCBI Taxonomy" id="188908"/>
    <lineage>
        <taxon>Bacteria</taxon>
        <taxon>Pseudomonadati</taxon>
        <taxon>Pseudomonadota</taxon>
        <taxon>Gammaproteobacteria</taxon>
        <taxon>Oceanospirillales</taxon>
        <taxon>Oceanospirillaceae</taxon>
        <taxon>Oleispira</taxon>
    </lineage>
</organism>
<feature type="transmembrane region" description="Helical" evidence="1">
    <location>
        <begin position="138"/>
        <end position="161"/>
    </location>
</feature>
<feature type="transmembrane region" description="Helical" evidence="1">
    <location>
        <begin position="182"/>
        <end position="201"/>
    </location>
</feature>
<gene>
    <name evidence="2" type="ORF">A9R00_02755</name>
</gene>
<dbReference type="AlphaFoldDB" id="A0A1Y5HYV5"/>
<evidence type="ECO:0008006" key="4">
    <source>
        <dbReference type="Google" id="ProtNLM"/>
    </source>
</evidence>
<evidence type="ECO:0000256" key="1">
    <source>
        <dbReference type="SAM" id="Phobius"/>
    </source>
</evidence>